<dbReference type="AlphaFoldDB" id="A0A437RK57"/>
<dbReference type="GO" id="GO:0006457">
    <property type="term" value="P:protein folding"/>
    <property type="evidence" value="ECO:0007669"/>
    <property type="project" value="InterPro"/>
</dbReference>
<dbReference type="OrthoDB" id="3711263at2"/>
<accession>A0A437RK57</accession>
<dbReference type="PANTHER" id="PTHR36570">
    <property type="entry name" value="DISULFIDE BOND FORMATION PROTEIN B"/>
    <property type="match status" value="1"/>
</dbReference>
<dbReference type="GO" id="GO:0015035">
    <property type="term" value="F:protein-disulfide reductase activity"/>
    <property type="evidence" value="ECO:0007669"/>
    <property type="project" value="InterPro"/>
</dbReference>
<dbReference type="GO" id="GO:0005886">
    <property type="term" value="C:plasma membrane"/>
    <property type="evidence" value="ECO:0007669"/>
    <property type="project" value="UniProtKB-SubCell"/>
</dbReference>
<gene>
    <name evidence="7" type="ORF">EOE66_05260</name>
</gene>
<dbReference type="SUPFAM" id="SSF158442">
    <property type="entry name" value="DsbB-like"/>
    <property type="match status" value="1"/>
</dbReference>
<evidence type="ECO:0000256" key="6">
    <source>
        <dbReference type="SAM" id="Phobius"/>
    </source>
</evidence>
<name>A0A437RK57_9BURK</name>
<dbReference type="Proteomes" id="UP000285575">
    <property type="component" value="Unassembled WGS sequence"/>
</dbReference>
<evidence type="ECO:0000313" key="8">
    <source>
        <dbReference type="Proteomes" id="UP000285575"/>
    </source>
</evidence>
<keyword evidence="3 6" id="KW-0812">Transmembrane</keyword>
<keyword evidence="2" id="KW-1003">Cell membrane</keyword>
<dbReference type="InterPro" id="IPR050183">
    <property type="entry name" value="DsbB"/>
</dbReference>
<comment type="subcellular location">
    <subcellularLocation>
        <location evidence="1">Cell membrane</location>
        <topology evidence="1">Multi-pass membrane protein</topology>
    </subcellularLocation>
</comment>
<sequence>MRGSGVGSHSRGGISARVWCALAVLLSLGAVGAALFTQYAWDMQPCAWCVLQRVVFVAIALVALPGVFVRNPWMRWLGGGAMALLAIAGATAALWQHFVAAQSASCAMTLADRWMRASGLDELAPQLFAAYASCADAKVNLLGVPYEFYSLALFALLAFVALRVMRARR</sequence>
<evidence type="ECO:0000313" key="7">
    <source>
        <dbReference type="EMBL" id="RVU47171.1"/>
    </source>
</evidence>
<reference evidence="7 8" key="1">
    <citation type="submission" date="2019-01" db="EMBL/GenBank/DDBJ databases">
        <authorList>
            <person name="Chen W.-M."/>
        </authorList>
    </citation>
    <scope>NUCLEOTIDE SEQUENCE [LARGE SCALE GENOMIC DNA]</scope>
    <source>
        <strain evidence="7 8">KYPY4</strain>
    </source>
</reference>
<evidence type="ECO:0000256" key="1">
    <source>
        <dbReference type="ARBA" id="ARBA00004651"/>
    </source>
</evidence>
<feature type="transmembrane region" description="Helical" evidence="6">
    <location>
        <begin position="18"/>
        <end position="38"/>
    </location>
</feature>
<dbReference type="PANTHER" id="PTHR36570:SF3">
    <property type="entry name" value="DISULFIDE BOND FORMATION PROTEIN B"/>
    <property type="match status" value="1"/>
</dbReference>
<dbReference type="RefSeq" id="WP_128227639.1">
    <property type="nucleotide sequence ID" value="NZ_SACR01000002.1"/>
</dbReference>
<keyword evidence="5 6" id="KW-0472">Membrane</keyword>
<comment type="caution">
    <text evidence="7">The sequence shown here is derived from an EMBL/GenBank/DDBJ whole genome shotgun (WGS) entry which is preliminary data.</text>
</comment>
<proteinExistence type="predicted"/>
<dbReference type="Pfam" id="PF02600">
    <property type="entry name" value="DsbB"/>
    <property type="match status" value="1"/>
</dbReference>
<evidence type="ECO:0000256" key="3">
    <source>
        <dbReference type="ARBA" id="ARBA00022692"/>
    </source>
</evidence>
<feature type="transmembrane region" description="Helical" evidence="6">
    <location>
        <begin position="50"/>
        <end position="69"/>
    </location>
</feature>
<feature type="transmembrane region" description="Helical" evidence="6">
    <location>
        <begin position="76"/>
        <end position="95"/>
    </location>
</feature>
<dbReference type="InterPro" id="IPR023380">
    <property type="entry name" value="DsbB-like_sf"/>
</dbReference>
<keyword evidence="4 6" id="KW-1133">Transmembrane helix</keyword>
<dbReference type="EMBL" id="SACR01000002">
    <property type="protein sequence ID" value="RVU47171.1"/>
    <property type="molecule type" value="Genomic_DNA"/>
</dbReference>
<feature type="transmembrane region" description="Helical" evidence="6">
    <location>
        <begin position="148"/>
        <end position="165"/>
    </location>
</feature>
<protein>
    <submittedName>
        <fullName evidence="7">Disulfide bond formation protein B</fullName>
    </submittedName>
</protein>
<dbReference type="InterPro" id="IPR003752">
    <property type="entry name" value="DiS_bond_form_DsbB/BdbC"/>
</dbReference>
<dbReference type="Gene3D" id="1.20.1550.10">
    <property type="entry name" value="DsbB-like"/>
    <property type="match status" value="1"/>
</dbReference>
<evidence type="ECO:0000256" key="4">
    <source>
        <dbReference type="ARBA" id="ARBA00022989"/>
    </source>
</evidence>
<evidence type="ECO:0000256" key="5">
    <source>
        <dbReference type="ARBA" id="ARBA00023136"/>
    </source>
</evidence>
<organism evidence="7 8">
    <name type="scientific">Rubrivivax rivuli</name>
    <dbReference type="NCBI Taxonomy" id="1862385"/>
    <lineage>
        <taxon>Bacteria</taxon>
        <taxon>Pseudomonadati</taxon>
        <taxon>Pseudomonadota</taxon>
        <taxon>Betaproteobacteria</taxon>
        <taxon>Burkholderiales</taxon>
        <taxon>Sphaerotilaceae</taxon>
        <taxon>Rubrivivax</taxon>
    </lineage>
</organism>
<keyword evidence="8" id="KW-1185">Reference proteome</keyword>
<evidence type="ECO:0000256" key="2">
    <source>
        <dbReference type="ARBA" id="ARBA00022475"/>
    </source>
</evidence>